<name>A0A2S8FYV6_9BACT</name>
<dbReference type="Proteomes" id="UP000238322">
    <property type="component" value="Unassembled WGS sequence"/>
</dbReference>
<proteinExistence type="predicted"/>
<reference evidence="2 3" key="1">
    <citation type="submission" date="2018-02" db="EMBL/GenBank/DDBJ databases">
        <title>Comparative genomes isolates from brazilian mangrove.</title>
        <authorList>
            <person name="Araujo J.E."/>
            <person name="Taketani R.G."/>
            <person name="Silva M.C.P."/>
            <person name="Loureco M.V."/>
            <person name="Andreote F.D."/>
        </authorList>
    </citation>
    <scope>NUCLEOTIDE SEQUENCE [LARGE SCALE GENOMIC DNA]</scope>
    <source>
        <strain evidence="2 3">Hex-1 MGV</strain>
    </source>
</reference>
<evidence type="ECO:0000313" key="3">
    <source>
        <dbReference type="Proteomes" id="UP000238322"/>
    </source>
</evidence>
<evidence type="ECO:0000313" key="2">
    <source>
        <dbReference type="EMBL" id="PQO37366.1"/>
    </source>
</evidence>
<protein>
    <recommendedName>
        <fullName evidence="4">3-keto-disaccharide hydrolase domain-containing protein</fullName>
    </recommendedName>
</protein>
<dbReference type="EMBL" id="PUHY01000005">
    <property type="protein sequence ID" value="PQO37366.1"/>
    <property type="molecule type" value="Genomic_DNA"/>
</dbReference>
<dbReference type="AlphaFoldDB" id="A0A2S8FYV6"/>
<dbReference type="RefSeq" id="WP_105328616.1">
    <property type="nucleotide sequence ID" value="NZ_PUHY01000005.1"/>
</dbReference>
<comment type="caution">
    <text evidence="2">The sequence shown here is derived from an EMBL/GenBank/DDBJ whole genome shotgun (WGS) entry which is preliminary data.</text>
</comment>
<accession>A0A2S8FYV6</accession>
<dbReference type="Gene3D" id="2.60.120.560">
    <property type="entry name" value="Exo-inulinase, domain 1"/>
    <property type="match status" value="1"/>
</dbReference>
<evidence type="ECO:0000256" key="1">
    <source>
        <dbReference type="SAM" id="SignalP"/>
    </source>
</evidence>
<evidence type="ECO:0008006" key="4">
    <source>
        <dbReference type="Google" id="ProtNLM"/>
    </source>
</evidence>
<sequence>MKRLLAILAVCILVPSVEADEITPPETTLCTPTKLISFEKFDQPEAFGRKGKPGSHGWRAGIGEWSIADGVAYAKQEGPSEKRPNGHEAVCEHVVELSDLVLTAEFKMGDSPQVGFVCRDINKPNLHLGRVLITPKAIWIQKMSGIAKETRREELTRIKVDLDRNAWHQVVVEVCSDRWVARIDDHTLEAEHARFADQKGRVGFVARGEGGEFRNIALWAAEPKK</sequence>
<organism evidence="2 3">
    <name type="scientific">Blastopirellula marina</name>
    <dbReference type="NCBI Taxonomy" id="124"/>
    <lineage>
        <taxon>Bacteria</taxon>
        <taxon>Pseudomonadati</taxon>
        <taxon>Planctomycetota</taxon>
        <taxon>Planctomycetia</taxon>
        <taxon>Pirellulales</taxon>
        <taxon>Pirellulaceae</taxon>
        <taxon>Blastopirellula</taxon>
    </lineage>
</organism>
<feature type="signal peptide" evidence="1">
    <location>
        <begin position="1"/>
        <end position="19"/>
    </location>
</feature>
<gene>
    <name evidence="2" type="ORF">C5Y83_05320</name>
</gene>
<keyword evidence="1" id="KW-0732">Signal</keyword>
<dbReference type="OrthoDB" id="262084at2"/>
<feature type="chain" id="PRO_5015410526" description="3-keto-disaccharide hydrolase domain-containing protein" evidence="1">
    <location>
        <begin position="20"/>
        <end position="225"/>
    </location>
</feature>